<comment type="caution">
    <text evidence="20">The sequence shown here is derived from an EMBL/GenBank/DDBJ whole genome shotgun (WGS) entry which is preliminary data.</text>
</comment>
<dbReference type="InterPro" id="IPR009056">
    <property type="entry name" value="Cyt_c-like_dom"/>
</dbReference>
<dbReference type="PROSITE" id="PS51007">
    <property type="entry name" value="CYTC"/>
    <property type="match status" value="1"/>
</dbReference>
<dbReference type="NCBIfam" id="TIGR02866">
    <property type="entry name" value="CoxB"/>
    <property type="match status" value="1"/>
</dbReference>
<keyword evidence="5" id="KW-0679">Respiratory chain</keyword>
<comment type="catalytic activity">
    <reaction evidence="15">
        <text>4 Fe(II)-[cytochrome c] + O2 + 8 H(+)(in) = 4 Fe(III)-[cytochrome c] + 2 H2O + 4 H(+)(out)</text>
        <dbReference type="Rhea" id="RHEA:11436"/>
        <dbReference type="Rhea" id="RHEA-COMP:10350"/>
        <dbReference type="Rhea" id="RHEA-COMP:14399"/>
        <dbReference type="ChEBI" id="CHEBI:15377"/>
        <dbReference type="ChEBI" id="CHEBI:15378"/>
        <dbReference type="ChEBI" id="CHEBI:15379"/>
        <dbReference type="ChEBI" id="CHEBI:29033"/>
        <dbReference type="ChEBI" id="CHEBI:29034"/>
        <dbReference type="EC" id="7.1.1.9"/>
    </reaction>
</comment>
<evidence type="ECO:0000256" key="1">
    <source>
        <dbReference type="ARBA" id="ARBA00004141"/>
    </source>
</evidence>
<proteinExistence type="inferred from homology"/>
<dbReference type="EMBL" id="JBEAAL010000016">
    <property type="protein sequence ID" value="MEQ1407180.1"/>
    <property type="molecule type" value="Genomic_DNA"/>
</dbReference>
<keyword evidence="6 17" id="KW-0812">Transmembrane</keyword>
<evidence type="ECO:0000256" key="12">
    <source>
        <dbReference type="ARBA" id="ARBA00023136"/>
    </source>
</evidence>
<feature type="transmembrane region" description="Helical" evidence="17">
    <location>
        <begin position="103"/>
        <end position="128"/>
    </location>
</feature>
<dbReference type="InterPro" id="IPR045187">
    <property type="entry name" value="CcO_II"/>
</dbReference>
<evidence type="ECO:0000256" key="7">
    <source>
        <dbReference type="ARBA" id="ARBA00022723"/>
    </source>
</evidence>
<keyword evidence="11" id="KW-0186">Copper</keyword>
<evidence type="ECO:0000256" key="8">
    <source>
        <dbReference type="ARBA" id="ARBA00022982"/>
    </source>
</evidence>
<dbReference type="RefSeq" id="WP_227703903.1">
    <property type="nucleotide sequence ID" value="NZ_JBEAAL010000016.1"/>
</dbReference>
<feature type="domain" description="Cytochrome oxidase subunit II copper A binding" evidence="18">
    <location>
        <begin position="142"/>
        <end position="258"/>
    </location>
</feature>
<dbReference type="InterPro" id="IPR002429">
    <property type="entry name" value="CcO_II-like_C"/>
</dbReference>
<accession>A0ABV0M813</accession>
<evidence type="ECO:0000256" key="5">
    <source>
        <dbReference type="ARBA" id="ARBA00022660"/>
    </source>
</evidence>
<organism evidence="20 21">
    <name type="scientific">Neorhizobium phenanthreniclasticum</name>
    <dbReference type="NCBI Taxonomy" id="3157917"/>
    <lineage>
        <taxon>Bacteria</taxon>
        <taxon>Pseudomonadati</taxon>
        <taxon>Pseudomonadota</taxon>
        <taxon>Alphaproteobacteria</taxon>
        <taxon>Hyphomicrobiales</taxon>
        <taxon>Rhizobiaceae</taxon>
        <taxon>Rhizobium/Agrobacterium group</taxon>
        <taxon>Neorhizobium</taxon>
    </lineage>
</organism>
<dbReference type="Gene3D" id="2.60.40.420">
    <property type="entry name" value="Cupredoxins - blue copper proteins"/>
    <property type="match status" value="1"/>
</dbReference>
<protein>
    <recommendedName>
        <fullName evidence="14">Cytochrome aa3 subunit 2</fullName>
    </recommendedName>
</protein>
<keyword evidence="10 16" id="KW-0408">Iron</keyword>
<dbReference type="PANTHER" id="PTHR22888">
    <property type="entry name" value="CYTOCHROME C OXIDASE, SUBUNIT II"/>
    <property type="match status" value="1"/>
</dbReference>
<dbReference type="InterPro" id="IPR034236">
    <property type="entry name" value="CuRO_CcO_Caa3_II"/>
</dbReference>
<keyword evidence="4 16" id="KW-0349">Heme</keyword>
<evidence type="ECO:0000256" key="2">
    <source>
        <dbReference type="ARBA" id="ARBA00007866"/>
    </source>
</evidence>
<reference evidence="20 21" key="1">
    <citation type="submission" date="2024-05" db="EMBL/GenBank/DDBJ databases">
        <title>Neorhizobium sp. Rsf11, a plant growth promoting and heavy metal resistant PAH-degrader.</title>
        <authorList>
            <person name="Golubev S.N."/>
            <person name="Muratova A.Y."/>
            <person name="Markelova M.I."/>
        </authorList>
    </citation>
    <scope>NUCLEOTIDE SEQUENCE [LARGE SCALE GENOMIC DNA]</scope>
    <source>
        <strain evidence="20 21">Rsf11</strain>
    </source>
</reference>
<evidence type="ECO:0000256" key="13">
    <source>
        <dbReference type="ARBA" id="ARBA00024688"/>
    </source>
</evidence>
<dbReference type="Pfam" id="PF00034">
    <property type="entry name" value="Cytochrom_C"/>
    <property type="match status" value="1"/>
</dbReference>
<dbReference type="PROSITE" id="PS00078">
    <property type="entry name" value="COX2"/>
    <property type="match status" value="1"/>
</dbReference>
<evidence type="ECO:0000256" key="9">
    <source>
        <dbReference type="ARBA" id="ARBA00022989"/>
    </source>
</evidence>
<comment type="function">
    <text evidence="13">Subunits I and II form the functional core of the enzyme complex. Electrons originating in cytochrome c are transferred via heme a and Cu(A) to the binuclear center formed by heme a3 and Cu(B).</text>
</comment>
<evidence type="ECO:0000259" key="19">
    <source>
        <dbReference type="PROSITE" id="PS51007"/>
    </source>
</evidence>
<feature type="transmembrane region" description="Helical" evidence="17">
    <location>
        <begin position="68"/>
        <end position="91"/>
    </location>
</feature>
<dbReference type="CDD" id="cd04213">
    <property type="entry name" value="CuRO_CcO_Caa3_II"/>
    <property type="match status" value="1"/>
</dbReference>
<sequence>MDDDRLTGPCRRPIRSKRSLGQQGIKGSYCRSVRPIASALFFCPLLVSCSGIQSALDPAGREAAHVATLFFTMLIGGAVIWLAVVGLLFYAARKRRVHSEKGAGQLILWGGAIFPTVVLAALLAYAVWLMPNIRPWFQGEAGSVRRIEVTGEQFWWRVRYLRQDGTVAFETANEVRIPVGERVIFSLKSPDVIHSFWIPVLGGKMDMIPGRDNQLTLMAEKSGTYRGVCAEFCGSSHALMAFTVLAMEPQDFENWMAARQVASGTEDMDGLALFLKQGCDGCHAISGTEARGTIGPDLTAFGERGSVAAGTLENVEEHIARFIRDPGAIKPEARMPHFSMLPDAEIDRIAAYLKGLR</sequence>
<name>A0ABV0M813_9HYPH</name>
<keyword evidence="7 16" id="KW-0479">Metal-binding</keyword>
<evidence type="ECO:0000256" key="3">
    <source>
        <dbReference type="ARBA" id="ARBA00022448"/>
    </source>
</evidence>
<dbReference type="Proteomes" id="UP001496627">
    <property type="component" value="Unassembled WGS sequence"/>
</dbReference>
<keyword evidence="21" id="KW-1185">Reference proteome</keyword>
<comment type="similarity">
    <text evidence="2">Belongs to the cytochrome c oxidase subunit 2 family.</text>
</comment>
<keyword evidence="9 17" id="KW-1133">Transmembrane helix</keyword>
<evidence type="ECO:0000256" key="14">
    <source>
        <dbReference type="ARBA" id="ARBA00031399"/>
    </source>
</evidence>
<evidence type="ECO:0000256" key="10">
    <source>
        <dbReference type="ARBA" id="ARBA00023004"/>
    </source>
</evidence>
<dbReference type="InterPro" id="IPR014222">
    <property type="entry name" value="Cyt_c_oxidase_su2"/>
</dbReference>
<comment type="subcellular location">
    <subcellularLocation>
        <location evidence="1">Membrane</location>
        <topology evidence="1">Multi-pass membrane protein</topology>
    </subcellularLocation>
</comment>
<evidence type="ECO:0000313" key="20">
    <source>
        <dbReference type="EMBL" id="MEQ1407180.1"/>
    </source>
</evidence>
<feature type="transmembrane region" description="Helical" evidence="17">
    <location>
        <begin position="36"/>
        <end position="56"/>
    </location>
</feature>
<evidence type="ECO:0000256" key="16">
    <source>
        <dbReference type="PROSITE-ProRule" id="PRU00433"/>
    </source>
</evidence>
<dbReference type="SUPFAM" id="SSF46626">
    <property type="entry name" value="Cytochrome c"/>
    <property type="match status" value="1"/>
</dbReference>
<evidence type="ECO:0000313" key="21">
    <source>
        <dbReference type="Proteomes" id="UP001496627"/>
    </source>
</evidence>
<dbReference type="PANTHER" id="PTHR22888:SF9">
    <property type="entry name" value="CYTOCHROME C OXIDASE SUBUNIT 2"/>
    <property type="match status" value="1"/>
</dbReference>
<feature type="domain" description="Cytochrome c" evidence="19">
    <location>
        <begin position="265"/>
        <end position="357"/>
    </location>
</feature>
<evidence type="ECO:0000256" key="11">
    <source>
        <dbReference type="ARBA" id="ARBA00023008"/>
    </source>
</evidence>
<keyword evidence="12 17" id="KW-0472">Membrane</keyword>
<dbReference type="InterPro" id="IPR036909">
    <property type="entry name" value="Cyt_c-like_dom_sf"/>
</dbReference>
<dbReference type="InterPro" id="IPR001505">
    <property type="entry name" value="Copper_CuA"/>
</dbReference>
<evidence type="ECO:0000256" key="15">
    <source>
        <dbReference type="ARBA" id="ARBA00047816"/>
    </source>
</evidence>
<evidence type="ECO:0000256" key="6">
    <source>
        <dbReference type="ARBA" id="ARBA00022692"/>
    </source>
</evidence>
<evidence type="ECO:0000259" key="18">
    <source>
        <dbReference type="PROSITE" id="PS50857"/>
    </source>
</evidence>
<dbReference type="Pfam" id="PF00116">
    <property type="entry name" value="COX2"/>
    <property type="match status" value="1"/>
</dbReference>
<dbReference type="SUPFAM" id="SSF49503">
    <property type="entry name" value="Cupredoxins"/>
    <property type="match status" value="1"/>
</dbReference>
<dbReference type="InterPro" id="IPR008972">
    <property type="entry name" value="Cupredoxin"/>
</dbReference>
<evidence type="ECO:0000256" key="17">
    <source>
        <dbReference type="SAM" id="Phobius"/>
    </source>
</evidence>
<dbReference type="PROSITE" id="PS50857">
    <property type="entry name" value="COX2_CUA"/>
    <property type="match status" value="1"/>
</dbReference>
<evidence type="ECO:0000256" key="4">
    <source>
        <dbReference type="ARBA" id="ARBA00022617"/>
    </source>
</evidence>
<gene>
    <name evidence="20" type="primary">coxB</name>
    <name evidence="20" type="ORF">ABK249_19800</name>
</gene>
<keyword evidence="3" id="KW-0813">Transport</keyword>
<keyword evidence="8" id="KW-0249">Electron transport</keyword>